<sequence length="260" mass="29356">MTTLIKRMLIVLLISAPGLSLQAQSAQKALDELDRDFSRFSYREVLKKGEYFLGEAYISQKDSLAIYTYLLNAAYALQDTARARNYINRILDINHDYSMDAKTTSPKIIELFEMVKKQRPRYPKATPPAEEEATFALKQNPTPAMVLSTLVLPGSGHWQANMKPDAYYKSAVSSAWLASIVITSIRTRQLEEDYLSVSQSSAFADKYSSYNRMYKSRNILIAGYIIWGIYNIFDLSRSMPVLQVKSPPGSLSLGIKIPLP</sequence>
<organism evidence="2">
    <name type="scientific">Caldithrix abyssi</name>
    <dbReference type="NCBI Taxonomy" id="187145"/>
    <lineage>
        <taxon>Bacteria</taxon>
        <taxon>Pseudomonadati</taxon>
        <taxon>Calditrichota</taxon>
        <taxon>Calditrichia</taxon>
        <taxon>Calditrichales</taxon>
        <taxon>Calditrichaceae</taxon>
        <taxon>Caldithrix</taxon>
    </lineage>
</organism>
<proteinExistence type="predicted"/>
<gene>
    <name evidence="2" type="ORF">ENJ10_07655</name>
</gene>
<dbReference type="Proteomes" id="UP000886005">
    <property type="component" value="Unassembled WGS sequence"/>
</dbReference>
<protein>
    <recommendedName>
        <fullName evidence="3">DUF5683 domain-containing protein</fullName>
    </recommendedName>
</protein>
<comment type="caution">
    <text evidence="2">The sequence shown here is derived from an EMBL/GenBank/DDBJ whole genome shotgun (WGS) entry which is preliminary data.</text>
</comment>
<dbReference type="EMBL" id="DRLD01000213">
    <property type="protein sequence ID" value="HED10549.1"/>
    <property type="molecule type" value="Genomic_DNA"/>
</dbReference>
<name>A0A7V1LM54_CALAY</name>
<accession>A0A7V1LM54</accession>
<feature type="chain" id="PRO_5031562600" description="DUF5683 domain-containing protein" evidence="1">
    <location>
        <begin position="24"/>
        <end position="260"/>
    </location>
</feature>
<keyword evidence="1" id="KW-0732">Signal</keyword>
<feature type="signal peptide" evidence="1">
    <location>
        <begin position="1"/>
        <end position="23"/>
    </location>
</feature>
<reference evidence="2" key="1">
    <citation type="journal article" date="2020" name="mSystems">
        <title>Genome- and Community-Level Interaction Insights into Carbon Utilization and Element Cycling Functions of Hydrothermarchaeota in Hydrothermal Sediment.</title>
        <authorList>
            <person name="Zhou Z."/>
            <person name="Liu Y."/>
            <person name="Xu W."/>
            <person name="Pan J."/>
            <person name="Luo Z.H."/>
            <person name="Li M."/>
        </authorList>
    </citation>
    <scope>NUCLEOTIDE SEQUENCE [LARGE SCALE GENOMIC DNA]</scope>
    <source>
        <strain evidence="2">HyVt-456</strain>
    </source>
</reference>
<dbReference type="AlphaFoldDB" id="A0A7V1LM54"/>
<evidence type="ECO:0000313" key="2">
    <source>
        <dbReference type="EMBL" id="HED10549.1"/>
    </source>
</evidence>
<evidence type="ECO:0008006" key="3">
    <source>
        <dbReference type="Google" id="ProtNLM"/>
    </source>
</evidence>
<evidence type="ECO:0000256" key="1">
    <source>
        <dbReference type="SAM" id="SignalP"/>
    </source>
</evidence>